<evidence type="ECO:0000313" key="4">
    <source>
        <dbReference type="Proteomes" id="UP000579281"/>
    </source>
</evidence>
<proteinExistence type="predicted"/>
<accession>A0A841KZE9</accession>
<dbReference type="SUPFAM" id="SSF55383">
    <property type="entry name" value="Copper amine oxidase, domain N"/>
    <property type="match status" value="1"/>
</dbReference>
<dbReference type="EMBL" id="JACHEN010000053">
    <property type="protein sequence ID" value="MBB6218881.1"/>
    <property type="molecule type" value="Genomic_DNA"/>
</dbReference>
<dbReference type="AlphaFoldDB" id="A0A841KZE9"/>
<protein>
    <recommendedName>
        <fullName evidence="2">Copper amine oxidase-like N-terminal domain-containing protein</fullName>
    </recommendedName>
</protein>
<dbReference type="InterPro" id="IPR012854">
    <property type="entry name" value="Cu_amine_oxidase-like_N"/>
</dbReference>
<feature type="signal peptide" evidence="1">
    <location>
        <begin position="1"/>
        <end position="19"/>
    </location>
</feature>
<reference evidence="3 4" key="1">
    <citation type="submission" date="2020-08" db="EMBL/GenBank/DDBJ databases">
        <title>Genomic Encyclopedia of Type Strains, Phase IV (KMG-IV): sequencing the most valuable type-strain genomes for metagenomic binning, comparative biology and taxonomic classification.</title>
        <authorList>
            <person name="Goeker M."/>
        </authorList>
    </citation>
    <scope>NUCLEOTIDE SEQUENCE [LARGE SCALE GENOMIC DNA]</scope>
    <source>
        <strain evidence="3 4">DSM 103526</strain>
    </source>
</reference>
<comment type="caution">
    <text evidence="3">The sequence shown here is derived from an EMBL/GenBank/DDBJ whole genome shotgun (WGS) entry which is preliminary data.</text>
</comment>
<sequence>MKKALILALILTLSLITMVHGNTEPRIKVNGQYIVFNDATGKPFVDTNGRTQVPFRITLEKFGAKVSWNQKESMAIAEKDNIVVKIPIGKPYIIKNGVEIPNDTSALIKENRTYLPIRAVIECFDAKISWNEKTKTVVIGHEDNLSVVENPDYINVDDFEKKTFEELGYTFKDDFKNPIFQNIGDVIQADVSFFPLKFGNVVITSIEKLPYSKTSYYKSTTRAWYGITSDAVVLHGYALKGNDASGVLRGYTLDSLGIGFLNKNGSFSNYAVTQFTESPMENKMVQIYPNYKKGIFPTVDIKEEFTVIFVDYSNFGLENIQKIFITDCYDSTNNVLELDFNGVKEGR</sequence>
<dbReference type="Gene3D" id="3.30.457.10">
    <property type="entry name" value="Copper amine oxidase-like, N-terminal domain"/>
    <property type="match status" value="1"/>
</dbReference>
<evidence type="ECO:0000259" key="2">
    <source>
        <dbReference type="Pfam" id="PF07833"/>
    </source>
</evidence>
<evidence type="ECO:0000256" key="1">
    <source>
        <dbReference type="SAM" id="SignalP"/>
    </source>
</evidence>
<keyword evidence="4" id="KW-1185">Reference proteome</keyword>
<name>A0A841KZE9_9FIRM</name>
<feature type="domain" description="Copper amine oxidase-like N-terminal" evidence="2">
    <location>
        <begin position="29"/>
        <end position="139"/>
    </location>
</feature>
<dbReference type="RefSeq" id="WP_184313758.1">
    <property type="nucleotide sequence ID" value="NZ_JACHEN010000053.1"/>
</dbReference>
<dbReference type="InterPro" id="IPR036582">
    <property type="entry name" value="Mao_N_sf"/>
</dbReference>
<organism evidence="3 4">
    <name type="scientific">Anaerosolibacter carboniphilus</name>
    <dbReference type="NCBI Taxonomy" id="1417629"/>
    <lineage>
        <taxon>Bacteria</taxon>
        <taxon>Bacillati</taxon>
        <taxon>Bacillota</taxon>
        <taxon>Clostridia</taxon>
        <taxon>Peptostreptococcales</taxon>
        <taxon>Thermotaleaceae</taxon>
        <taxon>Anaerosolibacter</taxon>
    </lineage>
</organism>
<feature type="chain" id="PRO_5038940542" description="Copper amine oxidase-like N-terminal domain-containing protein" evidence="1">
    <location>
        <begin position="20"/>
        <end position="347"/>
    </location>
</feature>
<dbReference type="Pfam" id="PF07833">
    <property type="entry name" value="Cu_amine_oxidN1"/>
    <property type="match status" value="1"/>
</dbReference>
<dbReference type="Proteomes" id="UP000579281">
    <property type="component" value="Unassembled WGS sequence"/>
</dbReference>
<keyword evidence="1" id="KW-0732">Signal</keyword>
<evidence type="ECO:0000313" key="3">
    <source>
        <dbReference type="EMBL" id="MBB6218881.1"/>
    </source>
</evidence>
<gene>
    <name evidence="3" type="ORF">HNQ80_005056</name>
</gene>